<sequence length="56" mass="6766">MTRIVVIVAWCFLQVEGRHPETLPSHHNSGNFLDNDKWLSTVSQYERDKYWNKFRD</sequence>
<accession>A0A9D3WRU7</accession>
<comment type="caution">
    <text evidence="2">The sequence shown here is derived from an EMBL/GenBank/DDBJ whole genome shotgun (WGS) entry which is preliminary data.</text>
</comment>
<feature type="chain" id="PRO_5039258038" description="Testican-1" evidence="1">
    <location>
        <begin position="18"/>
        <end position="56"/>
    </location>
</feature>
<proteinExistence type="predicted"/>
<keyword evidence="3" id="KW-1185">Reference proteome</keyword>
<feature type="non-terminal residue" evidence="2">
    <location>
        <position position="56"/>
    </location>
</feature>
<evidence type="ECO:0000313" key="2">
    <source>
        <dbReference type="EMBL" id="KAH1166912.1"/>
    </source>
</evidence>
<reference evidence="2" key="1">
    <citation type="submission" date="2021-09" db="EMBL/GenBank/DDBJ databases">
        <title>The genome of Mauremys mutica provides insights into the evolution of semi-aquatic lifestyle.</title>
        <authorList>
            <person name="Gong S."/>
            <person name="Gao Y."/>
        </authorList>
    </citation>
    <scope>NUCLEOTIDE SEQUENCE</scope>
    <source>
        <strain evidence="2">MM-2020</strain>
        <tissue evidence="2">Muscle</tissue>
    </source>
</reference>
<evidence type="ECO:0000256" key="1">
    <source>
        <dbReference type="SAM" id="SignalP"/>
    </source>
</evidence>
<protein>
    <recommendedName>
        <fullName evidence="4">Testican-1</fullName>
    </recommendedName>
</protein>
<evidence type="ECO:0000313" key="3">
    <source>
        <dbReference type="Proteomes" id="UP000827986"/>
    </source>
</evidence>
<evidence type="ECO:0008006" key="4">
    <source>
        <dbReference type="Google" id="ProtNLM"/>
    </source>
</evidence>
<name>A0A9D3WRU7_9SAUR</name>
<gene>
    <name evidence="2" type="ORF">KIL84_016084</name>
</gene>
<dbReference type="Proteomes" id="UP000827986">
    <property type="component" value="Unassembled WGS sequence"/>
</dbReference>
<dbReference type="AlphaFoldDB" id="A0A9D3WRU7"/>
<organism evidence="2 3">
    <name type="scientific">Mauremys mutica</name>
    <name type="common">yellowpond turtle</name>
    <dbReference type="NCBI Taxonomy" id="74926"/>
    <lineage>
        <taxon>Eukaryota</taxon>
        <taxon>Metazoa</taxon>
        <taxon>Chordata</taxon>
        <taxon>Craniata</taxon>
        <taxon>Vertebrata</taxon>
        <taxon>Euteleostomi</taxon>
        <taxon>Archelosauria</taxon>
        <taxon>Testudinata</taxon>
        <taxon>Testudines</taxon>
        <taxon>Cryptodira</taxon>
        <taxon>Durocryptodira</taxon>
        <taxon>Testudinoidea</taxon>
        <taxon>Geoemydidae</taxon>
        <taxon>Geoemydinae</taxon>
        <taxon>Mauremys</taxon>
    </lineage>
</organism>
<keyword evidence="1" id="KW-0732">Signal</keyword>
<feature type="signal peptide" evidence="1">
    <location>
        <begin position="1"/>
        <end position="17"/>
    </location>
</feature>
<dbReference type="EMBL" id="JAHDVG010000487">
    <property type="protein sequence ID" value="KAH1166912.1"/>
    <property type="molecule type" value="Genomic_DNA"/>
</dbReference>